<dbReference type="FunFam" id="3.40.50.2300:FF:000145">
    <property type="entry name" value="Glutamate receptor, metabotropic"/>
    <property type="match status" value="2"/>
</dbReference>
<protein>
    <submittedName>
        <fullName evidence="9">Metabotropic glutamate receptor 4</fullName>
    </submittedName>
</protein>
<dbReference type="SUPFAM" id="SSF53822">
    <property type="entry name" value="Periplasmic binding protein-like I"/>
    <property type="match status" value="2"/>
</dbReference>
<evidence type="ECO:0000256" key="7">
    <source>
        <dbReference type="SAM" id="Phobius"/>
    </source>
</evidence>
<keyword evidence="10" id="KW-1185">Reference proteome</keyword>
<dbReference type="EMBL" id="JARQWQ010000016">
    <property type="protein sequence ID" value="KAK2566713.1"/>
    <property type="molecule type" value="Genomic_DNA"/>
</dbReference>
<dbReference type="Pfam" id="PF00003">
    <property type="entry name" value="7tm_3"/>
    <property type="match status" value="2"/>
</dbReference>
<feature type="transmembrane region" description="Helical" evidence="7">
    <location>
        <begin position="1263"/>
        <end position="1287"/>
    </location>
</feature>
<dbReference type="GO" id="GO:0016020">
    <property type="term" value="C:membrane"/>
    <property type="evidence" value="ECO:0007669"/>
    <property type="project" value="UniProtKB-SubCell"/>
</dbReference>
<sequence length="1462" mass="162556">MPTLGLDYVNSLKVCVNFALFLSLFLSLCFGQILASSSGYLRNTTRAQDGDDGFTRAEFPSDTEPNFVLGGLFPVHSKNVTDHGLTCGSLNVERGIHRLEAMIFAVDEINKDAILLPNITLGMVAYDTCGWYTRALEQSLKFVMAKTNPVNCQSPISKPVLPKKRESVLVGVVGAAASSVSVQVANLLRLFKLPQVSYASTTPDLSDKSKYDYFVRTVPPDNYQARAMVDVVHALNWSSVFAVSSEGIYGDRGIREFITGARAVNICIAGSFKIEGGPNGDKIIKAMFKDFSKRRNTRGIVLFCTDVDARRILEEAKRNKTPVGRFIWVASDYWGTRKKTIEGLEEFAEGAITISLTEASFLSFKEYFTSLKPGNHSQVNPWFDSFWEKQFHCSLKQKERTCAKRPLKNEDMRIDDKVPFVIDAVYAIAHALDTVYKNLCPSQQGLCSNWMQNFDSKNFRDILFNVSFTGMTGPVTFDSNGNGPGKYDIYRLKGGNYEKVASWNEYLYNATELLKGDGLTCKTCEQGERANPEKTGCESLPRRHIAQSWFIMVMIIASLGIICTLAVSVLFIVNKDTPVVKASGRELTCALVFGLLSCYVSSFFLLAEPSVTVCVIQRFGMGFSFCLCYAAVLIRTNRIARIFERSIRSTKPPMLIKPASQIAILVVFISIDIVFAGISLAKWPPEAIFADPTKKDVLFICNIQIYDIVYALTCLKPPLRLQSRHCLHLLRKKQGLLLRSNLCFGQILASSSGYPRNTTRAQDGGDGFTRAEFPSDTEPNFVLGGLFPVHSKNVTDHGLTCGSLNVERGIHRLEAMIFAVDEINKDANLLPNITLGMVAYDTCGSYTRALEQSLKFVMAKSNPVNSRSPFSKPVLPKKIDSVLVGVVGAAASSVSVQVANLLRLFKLPQVSYASTTPDLSDKSKYDYFVRTVPPDNYQARAMVDVVHALNWSSVFAVSSEGIYGDRGIREFITGARAVNICIAGSFKIEGGPNGDKIIKAMFKDFSKRRNTRGIVLFCTYADARRILEEAKRNKTPVGRFIWVASDSWGTKRKTIEGLEEFAEGAITISLTEASFPSFTEYFTSLKPGNHNRVNPWFNSFWEKQFHCSLKQNEPNCAKHSLENVDMRIDDKVPFVIDAVYAIAHALATVHKNLCPSQQGLCSNWMQNFDSKNFRDVLFNVSFTGMTGLVTFDSNGNVPGKYDIYRLKGGNYEKVASWNEYLYNATELLKGDGLTCKTCEQGERANPEKTGCESLPRRHIAQSWFIMVMIIASLGIICTLAVSALFIVNKDTPVVKASGRELTCALVFGLLSCYVSSFFLLAEPSFMVCVIQRFGMGFSFCLCYAAVLIRTNRIARIFERGIRSTKPPMLIKPASQIAILVVFISIDIVFAGISLAKWPPEAIFADPTKKDVLFICNIQIYDIVYTLTYNSCIILLCTVYAFRTRKTPENFNEASLYPGLQAS</sequence>
<organism evidence="9 10">
    <name type="scientific">Acropora cervicornis</name>
    <name type="common">Staghorn coral</name>
    <dbReference type="NCBI Taxonomy" id="6130"/>
    <lineage>
        <taxon>Eukaryota</taxon>
        <taxon>Metazoa</taxon>
        <taxon>Cnidaria</taxon>
        <taxon>Anthozoa</taxon>
        <taxon>Hexacorallia</taxon>
        <taxon>Scleractinia</taxon>
        <taxon>Astrocoeniina</taxon>
        <taxon>Acroporidae</taxon>
        <taxon>Acropora</taxon>
    </lineage>
</organism>
<reference evidence="9" key="2">
    <citation type="journal article" date="2023" name="Science">
        <title>Genomic signatures of disease resistance in endangered staghorn corals.</title>
        <authorList>
            <person name="Vollmer S.V."/>
            <person name="Selwyn J.D."/>
            <person name="Despard B.A."/>
            <person name="Roesel C.L."/>
        </authorList>
    </citation>
    <scope>NUCLEOTIDE SEQUENCE</scope>
    <source>
        <strain evidence="9">K2</strain>
    </source>
</reference>
<feature type="transmembrane region" description="Helical" evidence="7">
    <location>
        <begin position="1417"/>
        <end position="1441"/>
    </location>
</feature>
<feature type="transmembrane region" description="Helical" evidence="7">
    <location>
        <begin position="655"/>
        <end position="677"/>
    </location>
</feature>
<dbReference type="InterPro" id="IPR028082">
    <property type="entry name" value="Peripla_BP_I"/>
</dbReference>
<dbReference type="PANTHER" id="PTHR24060">
    <property type="entry name" value="METABOTROPIC GLUTAMATE RECEPTOR"/>
    <property type="match status" value="1"/>
</dbReference>
<evidence type="ECO:0000259" key="8">
    <source>
        <dbReference type="PROSITE" id="PS50259"/>
    </source>
</evidence>
<evidence type="ECO:0000256" key="5">
    <source>
        <dbReference type="ARBA" id="ARBA00023170"/>
    </source>
</evidence>
<feature type="transmembrane region" description="Helical" evidence="7">
    <location>
        <begin position="1375"/>
        <end position="1397"/>
    </location>
</feature>
<proteinExistence type="predicted"/>
<feature type="domain" description="G-protein coupled receptors family 3 profile" evidence="8">
    <location>
        <begin position="1263"/>
        <end position="1453"/>
    </location>
</feature>
<comment type="caution">
    <text evidence="9">The sequence shown here is derived from an EMBL/GenBank/DDBJ whole genome shotgun (WGS) entry which is preliminary data.</text>
</comment>
<keyword evidence="5 9" id="KW-0675">Receptor</keyword>
<dbReference type="InterPro" id="IPR000337">
    <property type="entry name" value="GPCR_3"/>
</dbReference>
<feature type="transmembrane region" description="Helical" evidence="7">
    <location>
        <begin position="1333"/>
        <end position="1354"/>
    </location>
</feature>
<reference evidence="9" key="1">
    <citation type="journal article" date="2023" name="G3 (Bethesda)">
        <title>Whole genome assembly and annotation of the endangered Caribbean coral Acropora cervicornis.</title>
        <authorList>
            <person name="Selwyn J.D."/>
            <person name="Vollmer S.V."/>
        </authorList>
    </citation>
    <scope>NUCLEOTIDE SEQUENCE</scope>
    <source>
        <strain evidence="9">K2</strain>
    </source>
</reference>
<dbReference type="Gene3D" id="3.40.50.2300">
    <property type="match status" value="4"/>
</dbReference>
<evidence type="ECO:0000313" key="9">
    <source>
        <dbReference type="EMBL" id="KAK2566713.1"/>
    </source>
</evidence>
<feature type="domain" description="G-protein coupled receptors family 3 profile" evidence="8">
    <location>
        <begin position="549"/>
        <end position="702"/>
    </location>
</feature>
<evidence type="ECO:0000256" key="3">
    <source>
        <dbReference type="ARBA" id="ARBA00022989"/>
    </source>
</evidence>
<evidence type="ECO:0000256" key="6">
    <source>
        <dbReference type="ARBA" id="ARBA00023180"/>
    </source>
</evidence>
<keyword evidence="3 7" id="KW-1133">Transmembrane helix</keyword>
<evidence type="ECO:0000256" key="4">
    <source>
        <dbReference type="ARBA" id="ARBA00023136"/>
    </source>
</evidence>
<comment type="subcellular location">
    <subcellularLocation>
        <location evidence="1">Membrane</location>
        <topology evidence="1">Multi-pass membrane protein</topology>
    </subcellularLocation>
</comment>
<gene>
    <name evidence="9" type="ORF">P5673_009385</name>
</gene>
<dbReference type="InterPro" id="IPR017978">
    <property type="entry name" value="GPCR_3_C"/>
</dbReference>
<dbReference type="GO" id="GO:0004930">
    <property type="term" value="F:G protein-coupled receptor activity"/>
    <property type="evidence" value="ECO:0007669"/>
    <property type="project" value="InterPro"/>
</dbReference>
<keyword evidence="4 7" id="KW-0472">Membrane</keyword>
<dbReference type="PRINTS" id="PR00248">
    <property type="entry name" value="GPCRMGR"/>
</dbReference>
<dbReference type="InterPro" id="IPR001828">
    <property type="entry name" value="ANF_lig-bd_rcpt"/>
</dbReference>
<dbReference type="InterPro" id="IPR050726">
    <property type="entry name" value="mGluR"/>
</dbReference>
<evidence type="ECO:0000313" key="10">
    <source>
        <dbReference type="Proteomes" id="UP001249851"/>
    </source>
</evidence>
<dbReference type="Pfam" id="PF01094">
    <property type="entry name" value="ANF_receptor"/>
    <property type="match status" value="2"/>
</dbReference>
<keyword evidence="2 7" id="KW-0812">Transmembrane</keyword>
<name>A0AAD9QSK6_ACRCE</name>
<evidence type="ECO:0000256" key="2">
    <source>
        <dbReference type="ARBA" id="ARBA00022692"/>
    </source>
</evidence>
<keyword evidence="6" id="KW-0325">Glycoprotein</keyword>
<feature type="transmembrane region" description="Helical" evidence="7">
    <location>
        <begin position="1299"/>
        <end position="1321"/>
    </location>
</feature>
<dbReference type="PROSITE" id="PS50259">
    <property type="entry name" value="G_PROTEIN_RECEP_F3_4"/>
    <property type="match status" value="2"/>
</dbReference>
<evidence type="ECO:0000256" key="1">
    <source>
        <dbReference type="ARBA" id="ARBA00004141"/>
    </source>
</evidence>
<feature type="transmembrane region" description="Helical" evidence="7">
    <location>
        <begin position="616"/>
        <end position="634"/>
    </location>
</feature>
<feature type="transmembrane region" description="Helical" evidence="7">
    <location>
        <begin position="585"/>
        <end position="604"/>
    </location>
</feature>
<accession>A0AAD9QSK6</accession>
<dbReference type="Proteomes" id="UP001249851">
    <property type="component" value="Unassembled WGS sequence"/>
</dbReference>
<feature type="transmembrane region" description="Helical" evidence="7">
    <location>
        <begin position="549"/>
        <end position="573"/>
    </location>
</feature>